<evidence type="ECO:0000313" key="2">
    <source>
        <dbReference type="EMBL" id="WDV09394.1"/>
    </source>
</evidence>
<dbReference type="AlphaFoldDB" id="A0AAJ5S0C4"/>
<dbReference type="Proteomes" id="UP001219585">
    <property type="component" value="Plasmid unnamed"/>
</dbReference>
<evidence type="ECO:0000256" key="1">
    <source>
        <dbReference type="SAM" id="MobiDB-lite"/>
    </source>
</evidence>
<sequence>MHQSQSAIHSDKRPWLDRVHQQRKERSVSLGMATIDFLVKQEIPVTYHTIREHSKQVDPQGKGIHPNTIKRNDELYAYYQKHSRTYKVNQVRKKPISPPKWDESTTRRISSERDLDAVKTKYLKLSKEELVNRLIAVEQYLAENQKRWKANQFEQFQ</sequence>
<dbReference type="RefSeq" id="WP_274797604.1">
    <property type="nucleotide sequence ID" value="NZ_CP113528.1"/>
</dbReference>
<geneLocation type="plasmid" evidence="2 3">
    <name>unnamed</name>
</geneLocation>
<evidence type="ECO:0000313" key="3">
    <source>
        <dbReference type="Proteomes" id="UP001219585"/>
    </source>
</evidence>
<feature type="region of interest" description="Disordered" evidence="1">
    <location>
        <begin position="1"/>
        <end position="20"/>
    </location>
</feature>
<organism evidence="2 3">
    <name type="scientific">Lysinibacillus irui</name>
    <dbReference type="NCBI Taxonomy" id="2998077"/>
    <lineage>
        <taxon>Bacteria</taxon>
        <taxon>Bacillati</taxon>
        <taxon>Bacillota</taxon>
        <taxon>Bacilli</taxon>
        <taxon>Bacillales</taxon>
        <taxon>Bacillaceae</taxon>
        <taxon>Lysinibacillus</taxon>
    </lineage>
</organism>
<proteinExistence type="predicted"/>
<protein>
    <submittedName>
        <fullName evidence="2">Uncharacterized protein</fullName>
    </submittedName>
</protein>
<dbReference type="KEGG" id="liu:OU989_23030"/>
<name>A0AAJ5S0C4_9BACI</name>
<feature type="compositionally biased region" description="Basic and acidic residues" evidence="1">
    <location>
        <begin position="9"/>
        <end position="20"/>
    </location>
</feature>
<keyword evidence="2" id="KW-0614">Plasmid</keyword>
<gene>
    <name evidence="2" type="ORF">OU989_23030</name>
</gene>
<accession>A0AAJ5S0C4</accession>
<dbReference type="EMBL" id="CP113528">
    <property type="protein sequence ID" value="WDV09394.1"/>
    <property type="molecule type" value="Genomic_DNA"/>
</dbReference>
<reference evidence="2" key="1">
    <citation type="submission" date="2022-11" db="EMBL/GenBank/DDBJ databases">
        <title>Lysinibacillus irui.</title>
        <authorList>
            <person name="Akintayo S.O."/>
        </authorList>
    </citation>
    <scope>NUCLEOTIDE SEQUENCE</scope>
    <source>
        <strain evidence="2">IRB4-01</strain>
        <plasmid evidence="2">unnamed</plasmid>
    </source>
</reference>